<dbReference type="GO" id="GO:0006260">
    <property type="term" value="P:DNA replication"/>
    <property type="evidence" value="ECO:0007669"/>
    <property type="project" value="UniProtKB-UniRule"/>
</dbReference>
<dbReference type="PANTHER" id="PTHR34298:SF2">
    <property type="entry name" value="SEGREGATION AND CONDENSATION PROTEIN B"/>
    <property type="match status" value="1"/>
</dbReference>
<keyword evidence="4 5" id="KW-0131">Cell cycle</keyword>
<keyword evidence="2 5" id="KW-0132">Cell division</keyword>
<dbReference type="SUPFAM" id="SSF46785">
    <property type="entry name" value="Winged helix' DNA-binding domain"/>
    <property type="match status" value="2"/>
</dbReference>
<reference evidence="6 7" key="1">
    <citation type="submission" date="2015-06" db="EMBL/GenBank/DDBJ databases">
        <title>Draft genome sequence of the purine-degrading Clostridium cylindrosporum HC-1 (DSM 605).</title>
        <authorList>
            <person name="Poehlein A."/>
            <person name="Schiel-Bengelsdorf B."/>
            <person name="Bengelsdorf F."/>
            <person name="Daniel R."/>
            <person name="Duerre P."/>
        </authorList>
    </citation>
    <scope>NUCLEOTIDE SEQUENCE [LARGE SCALE GENOMIC DNA]</scope>
    <source>
        <strain evidence="6 7">DSM 605</strain>
    </source>
</reference>
<dbReference type="OrthoDB" id="9806226at2"/>
<evidence type="ECO:0000256" key="5">
    <source>
        <dbReference type="HAMAP-Rule" id="MF_01804"/>
    </source>
</evidence>
<accession>A0A0J8G0P9</accession>
<comment type="function">
    <text evidence="5">Participates in chromosomal partition during cell division. May act via the formation of a condensin-like complex containing Smc and ScpA that pull DNA away from mid-cell into both cell halves.</text>
</comment>
<comment type="caution">
    <text evidence="6">The sequence shown here is derived from an EMBL/GenBank/DDBJ whole genome shotgun (WGS) entry which is preliminary data.</text>
</comment>
<evidence type="ECO:0000256" key="1">
    <source>
        <dbReference type="ARBA" id="ARBA00022490"/>
    </source>
</evidence>
<keyword evidence="3 5" id="KW-0159">Chromosome partition</keyword>
<dbReference type="InterPro" id="IPR036388">
    <property type="entry name" value="WH-like_DNA-bd_sf"/>
</dbReference>
<dbReference type="EMBL" id="LFVU01000027">
    <property type="protein sequence ID" value="KMT21371.1"/>
    <property type="molecule type" value="Genomic_DNA"/>
</dbReference>
<dbReference type="Proteomes" id="UP000036756">
    <property type="component" value="Unassembled WGS sequence"/>
</dbReference>
<sequence>MENFLEGLGILEEEEMRNKGIIESLLFTFGEPLSYKNIGEILELDVRKVKKIISNMKREYEVPTRGLTIKEFNGKVQLSTKPEYGSYIKRLIKSDSRQNLSQAALETLALVAYKQPITKSEIDDIRGVRSDRAVTTLLERGLIKEAGRLEATGRPILYTTTDDFLKYFGFKSINELPELIEFNMDFVEE</sequence>
<dbReference type="RefSeq" id="WP_048570813.1">
    <property type="nucleotide sequence ID" value="NZ_LFVU01000027.1"/>
</dbReference>
<comment type="similarity">
    <text evidence="5">Belongs to the ScpB family.</text>
</comment>
<evidence type="ECO:0000256" key="4">
    <source>
        <dbReference type="ARBA" id="ARBA00023306"/>
    </source>
</evidence>
<evidence type="ECO:0000313" key="7">
    <source>
        <dbReference type="Proteomes" id="UP000036756"/>
    </source>
</evidence>
<comment type="subunit">
    <text evidence="5">Homodimer. Homodimerization may be required to stabilize the binding of ScpA to the Smc head domains. Component of a cohesin-like complex composed of ScpA, ScpB and the Smc homodimer, in which ScpA and ScpB bind to the head domain of Smc. The presence of the three proteins is required for the association of the complex with DNA.</text>
</comment>
<dbReference type="GO" id="GO:0051304">
    <property type="term" value="P:chromosome separation"/>
    <property type="evidence" value="ECO:0007669"/>
    <property type="project" value="InterPro"/>
</dbReference>
<dbReference type="GO" id="GO:0005737">
    <property type="term" value="C:cytoplasm"/>
    <property type="evidence" value="ECO:0007669"/>
    <property type="project" value="UniProtKB-SubCell"/>
</dbReference>
<proteinExistence type="inferred from homology"/>
<dbReference type="AlphaFoldDB" id="A0A0J8G0P9"/>
<dbReference type="HAMAP" id="MF_01804">
    <property type="entry name" value="ScpB"/>
    <property type="match status" value="1"/>
</dbReference>
<evidence type="ECO:0000313" key="6">
    <source>
        <dbReference type="EMBL" id="KMT21371.1"/>
    </source>
</evidence>
<dbReference type="InterPro" id="IPR005234">
    <property type="entry name" value="ScpB_csome_segregation"/>
</dbReference>
<dbReference type="STRING" id="1121307.CLCY_2c01310"/>
<keyword evidence="1 5" id="KW-0963">Cytoplasm</keyword>
<dbReference type="GO" id="GO:0051301">
    <property type="term" value="P:cell division"/>
    <property type="evidence" value="ECO:0007669"/>
    <property type="project" value="UniProtKB-KW"/>
</dbReference>
<dbReference type="PANTHER" id="PTHR34298">
    <property type="entry name" value="SEGREGATION AND CONDENSATION PROTEIN B"/>
    <property type="match status" value="1"/>
</dbReference>
<evidence type="ECO:0000256" key="2">
    <source>
        <dbReference type="ARBA" id="ARBA00022618"/>
    </source>
</evidence>
<organism evidence="6 7">
    <name type="scientific">Clostridium cylindrosporum DSM 605</name>
    <dbReference type="NCBI Taxonomy" id="1121307"/>
    <lineage>
        <taxon>Bacteria</taxon>
        <taxon>Bacillati</taxon>
        <taxon>Bacillota</taxon>
        <taxon>Clostridia</taxon>
        <taxon>Eubacteriales</taxon>
        <taxon>Clostridiaceae</taxon>
        <taxon>Clostridium</taxon>
    </lineage>
</organism>
<comment type="subcellular location">
    <subcellularLocation>
        <location evidence="5">Cytoplasm</location>
    </subcellularLocation>
    <text evidence="5">Associated with two foci at the outer edges of the nucleoid region in young cells, and at four foci within both cell halves in older cells.</text>
</comment>
<name>A0A0J8G0P9_CLOCY</name>
<dbReference type="NCBIfam" id="TIGR00281">
    <property type="entry name" value="SMC-Scp complex subunit ScpB"/>
    <property type="match status" value="1"/>
</dbReference>
<keyword evidence="7" id="KW-1185">Reference proteome</keyword>
<gene>
    <name evidence="5 6" type="primary">scpB</name>
    <name evidence="6" type="ORF">CLCY_2c01310</name>
</gene>
<protein>
    <recommendedName>
        <fullName evidence="5">Segregation and condensation protein B</fullName>
    </recommendedName>
</protein>
<dbReference type="Pfam" id="PF04079">
    <property type="entry name" value="SMC_ScpB"/>
    <property type="match status" value="1"/>
</dbReference>
<dbReference type="InterPro" id="IPR036390">
    <property type="entry name" value="WH_DNA-bd_sf"/>
</dbReference>
<dbReference type="PIRSF" id="PIRSF019345">
    <property type="entry name" value="ScpB"/>
    <property type="match status" value="1"/>
</dbReference>
<dbReference type="PATRIC" id="fig|1121307.3.peg.988"/>
<evidence type="ECO:0000256" key="3">
    <source>
        <dbReference type="ARBA" id="ARBA00022829"/>
    </source>
</evidence>
<dbReference type="Gene3D" id="1.10.10.10">
    <property type="entry name" value="Winged helix-like DNA-binding domain superfamily/Winged helix DNA-binding domain"/>
    <property type="match status" value="2"/>
</dbReference>